<evidence type="ECO:0000256" key="7">
    <source>
        <dbReference type="ARBA" id="ARBA00022840"/>
    </source>
</evidence>
<keyword evidence="5 9" id="KW-0566">Pantothenate biosynthesis</keyword>
<evidence type="ECO:0000256" key="2">
    <source>
        <dbReference type="ARBA" id="ARBA00009256"/>
    </source>
</evidence>
<dbReference type="GO" id="GO:0005524">
    <property type="term" value="F:ATP binding"/>
    <property type="evidence" value="ECO:0007669"/>
    <property type="project" value="UniProtKB-KW"/>
</dbReference>
<feature type="binding site" evidence="9">
    <location>
        <begin position="30"/>
        <end position="37"/>
    </location>
    <ligand>
        <name>ATP</name>
        <dbReference type="ChEBI" id="CHEBI:30616"/>
    </ligand>
</feature>
<dbReference type="EMBL" id="CP022315">
    <property type="protein sequence ID" value="ASK63358.1"/>
    <property type="molecule type" value="Genomic_DNA"/>
</dbReference>
<comment type="subunit">
    <text evidence="9">Homodimer.</text>
</comment>
<keyword evidence="3 9" id="KW-0963">Cytoplasm</keyword>
<dbReference type="InterPro" id="IPR004821">
    <property type="entry name" value="Cyt_trans-like"/>
</dbReference>
<dbReference type="KEGG" id="vil:CFK37_14930"/>
<evidence type="ECO:0000256" key="6">
    <source>
        <dbReference type="ARBA" id="ARBA00022741"/>
    </source>
</evidence>
<comment type="pathway">
    <text evidence="1 9">Cofactor biosynthesis; (R)-pantothenate biosynthesis; (R)-pantothenate from (R)-pantoate and beta-alanine: step 1/1.</text>
</comment>
<keyword evidence="4 9" id="KW-0436">Ligase</keyword>
<dbReference type="CDD" id="cd00560">
    <property type="entry name" value="PanC"/>
    <property type="match status" value="1"/>
</dbReference>
<evidence type="ECO:0000256" key="1">
    <source>
        <dbReference type="ARBA" id="ARBA00004990"/>
    </source>
</evidence>
<dbReference type="InterPro" id="IPR003721">
    <property type="entry name" value="Pantoate_ligase"/>
</dbReference>
<dbReference type="HAMAP" id="MF_00158">
    <property type="entry name" value="PanC"/>
    <property type="match status" value="1"/>
</dbReference>
<dbReference type="RefSeq" id="WP_089062617.1">
    <property type="nucleotide sequence ID" value="NZ_CP022315.1"/>
</dbReference>
<dbReference type="NCBIfam" id="TIGR00125">
    <property type="entry name" value="cyt_tran_rel"/>
    <property type="match status" value="1"/>
</dbReference>
<dbReference type="OrthoDB" id="9773087at2"/>
<evidence type="ECO:0000313" key="11">
    <source>
        <dbReference type="Proteomes" id="UP000198312"/>
    </source>
</evidence>
<comment type="function">
    <text evidence="9">Catalyzes the condensation of pantoate with beta-alanine in an ATP-dependent reaction via a pantoyl-adenylate intermediate.</text>
</comment>
<dbReference type="GO" id="GO:0004592">
    <property type="term" value="F:pantoate-beta-alanine ligase activity"/>
    <property type="evidence" value="ECO:0007669"/>
    <property type="project" value="UniProtKB-UniRule"/>
</dbReference>
<evidence type="ECO:0000256" key="3">
    <source>
        <dbReference type="ARBA" id="ARBA00022490"/>
    </source>
</evidence>
<feature type="binding site" evidence="9">
    <location>
        <begin position="147"/>
        <end position="150"/>
    </location>
    <ligand>
        <name>ATP</name>
        <dbReference type="ChEBI" id="CHEBI:30616"/>
    </ligand>
</feature>
<comment type="miscellaneous">
    <text evidence="9">The reaction proceeds by a bi uni uni bi ping pong mechanism.</text>
</comment>
<dbReference type="Gene3D" id="3.40.50.620">
    <property type="entry name" value="HUPs"/>
    <property type="match status" value="1"/>
</dbReference>
<dbReference type="SUPFAM" id="SSF52374">
    <property type="entry name" value="Nucleotidylyl transferase"/>
    <property type="match status" value="1"/>
</dbReference>
<feature type="binding site" evidence="9">
    <location>
        <position position="61"/>
    </location>
    <ligand>
        <name>(R)-pantoate</name>
        <dbReference type="ChEBI" id="CHEBI:15980"/>
    </ligand>
</feature>
<accession>A0A220U5C0</accession>
<evidence type="ECO:0000256" key="8">
    <source>
        <dbReference type="ARBA" id="ARBA00048258"/>
    </source>
</evidence>
<keyword evidence="11" id="KW-1185">Reference proteome</keyword>
<dbReference type="GO" id="GO:0005829">
    <property type="term" value="C:cytosol"/>
    <property type="evidence" value="ECO:0007669"/>
    <property type="project" value="TreeGrafter"/>
</dbReference>
<keyword evidence="6 9" id="KW-0547">Nucleotide-binding</keyword>
<dbReference type="InterPro" id="IPR042176">
    <property type="entry name" value="Pantoate_ligase_C"/>
</dbReference>
<organism evidence="10 11">
    <name type="scientific">Virgibacillus phasianinus</name>
    <dbReference type="NCBI Taxonomy" id="2017483"/>
    <lineage>
        <taxon>Bacteria</taxon>
        <taxon>Bacillati</taxon>
        <taxon>Bacillota</taxon>
        <taxon>Bacilli</taxon>
        <taxon>Bacillales</taxon>
        <taxon>Bacillaceae</taxon>
        <taxon>Virgibacillus</taxon>
    </lineage>
</organism>
<dbReference type="PANTHER" id="PTHR21299">
    <property type="entry name" value="CYTIDYLATE KINASE/PANTOATE-BETA-ALANINE LIGASE"/>
    <property type="match status" value="1"/>
</dbReference>
<feature type="binding site" evidence="9">
    <location>
        <position position="61"/>
    </location>
    <ligand>
        <name>beta-alanine</name>
        <dbReference type="ChEBI" id="CHEBI:57966"/>
    </ligand>
</feature>
<sequence>MQIIRSVNEMQEMVLSLRKENKTIGFVPTMGFFHEGHLSLMEQANKDNDIVITSIFVNPLQFGPSEDYEQYPRDEESDIKQAEKTGVDIVFIPDTRQMYPKKMTIALDVTDRVHVLCGRSRPGHFQGVVTVLAKLFNIVQPNKVYFGRKDAQQAAVVDALINDLNFPIELVALPTVREKDGLAKSSRNVNLRNAEREEAPWIYKALEQGRQLVVDGEKNPDIVVKEVLDTIDNHTNGKIDYVELLSYPELQTVSAIDQQVILASAVYFNEARLIDNLLFDQNGKIVKRIEK</sequence>
<comment type="subcellular location">
    <subcellularLocation>
        <location evidence="9">Cytoplasm</location>
    </subcellularLocation>
</comment>
<dbReference type="EC" id="6.3.2.1" evidence="9"/>
<comment type="catalytic activity">
    <reaction evidence="8 9">
        <text>(R)-pantoate + beta-alanine + ATP = (R)-pantothenate + AMP + diphosphate + H(+)</text>
        <dbReference type="Rhea" id="RHEA:10912"/>
        <dbReference type="ChEBI" id="CHEBI:15378"/>
        <dbReference type="ChEBI" id="CHEBI:15980"/>
        <dbReference type="ChEBI" id="CHEBI:29032"/>
        <dbReference type="ChEBI" id="CHEBI:30616"/>
        <dbReference type="ChEBI" id="CHEBI:33019"/>
        <dbReference type="ChEBI" id="CHEBI:57966"/>
        <dbReference type="ChEBI" id="CHEBI:456215"/>
        <dbReference type="EC" id="6.3.2.1"/>
    </reaction>
</comment>
<dbReference type="GO" id="GO:0015940">
    <property type="term" value="P:pantothenate biosynthetic process"/>
    <property type="evidence" value="ECO:0007669"/>
    <property type="project" value="UniProtKB-UniRule"/>
</dbReference>
<evidence type="ECO:0000256" key="4">
    <source>
        <dbReference type="ARBA" id="ARBA00022598"/>
    </source>
</evidence>
<dbReference type="AlphaFoldDB" id="A0A220U5C0"/>
<dbReference type="PANTHER" id="PTHR21299:SF1">
    <property type="entry name" value="PANTOATE--BETA-ALANINE LIGASE"/>
    <property type="match status" value="1"/>
</dbReference>
<feature type="active site" description="Proton donor" evidence="9">
    <location>
        <position position="37"/>
    </location>
</feature>
<proteinExistence type="inferred from homology"/>
<protein>
    <recommendedName>
        <fullName evidence="9">Pantothenate synthetase</fullName>
        <shortName evidence="9">PS</shortName>
        <ecNumber evidence="9">6.3.2.1</ecNumber>
    </recommendedName>
    <alternativeName>
        <fullName evidence="9">Pantoate--beta-alanine ligase</fullName>
    </alternativeName>
    <alternativeName>
        <fullName evidence="9">Pantoate-activating enzyme</fullName>
    </alternativeName>
</protein>
<comment type="similarity">
    <text evidence="2 9">Belongs to the pantothenate synthetase family.</text>
</comment>
<dbReference type="Proteomes" id="UP000198312">
    <property type="component" value="Chromosome"/>
</dbReference>
<dbReference type="Gene3D" id="3.30.1300.10">
    <property type="entry name" value="Pantoate-beta-alanine ligase, C-terminal domain"/>
    <property type="match status" value="1"/>
</dbReference>
<evidence type="ECO:0000256" key="9">
    <source>
        <dbReference type="HAMAP-Rule" id="MF_00158"/>
    </source>
</evidence>
<feature type="binding site" evidence="9">
    <location>
        <begin position="184"/>
        <end position="187"/>
    </location>
    <ligand>
        <name>ATP</name>
        <dbReference type="ChEBI" id="CHEBI:30616"/>
    </ligand>
</feature>
<feature type="binding site" evidence="9">
    <location>
        <position position="153"/>
    </location>
    <ligand>
        <name>(R)-pantoate</name>
        <dbReference type="ChEBI" id="CHEBI:15980"/>
    </ligand>
</feature>
<reference evidence="10 11" key="1">
    <citation type="submission" date="2017-07" db="EMBL/GenBank/DDBJ databases">
        <title>Virgibacillus sp. LM2416.</title>
        <authorList>
            <person name="Tak E.J."/>
            <person name="Bae J.-W."/>
        </authorList>
    </citation>
    <scope>NUCLEOTIDE SEQUENCE [LARGE SCALE GENOMIC DNA]</scope>
    <source>
        <strain evidence="10 11">LM2416</strain>
    </source>
</reference>
<keyword evidence="7 9" id="KW-0067">ATP-binding</keyword>
<feature type="binding site" evidence="9">
    <location>
        <position position="176"/>
    </location>
    <ligand>
        <name>ATP</name>
        <dbReference type="ChEBI" id="CHEBI:30616"/>
    </ligand>
</feature>
<evidence type="ECO:0000256" key="5">
    <source>
        <dbReference type="ARBA" id="ARBA00022655"/>
    </source>
</evidence>
<evidence type="ECO:0000313" key="10">
    <source>
        <dbReference type="EMBL" id="ASK63358.1"/>
    </source>
</evidence>
<dbReference type="UniPathway" id="UPA00028">
    <property type="reaction ID" value="UER00005"/>
</dbReference>
<dbReference type="NCBIfam" id="TIGR00018">
    <property type="entry name" value="panC"/>
    <property type="match status" value="1"/>
</dbReference>
<dbReference type="Pfam" id="PF02569">
    <property type="entry name" value="Pantoate_ligase"/>
    <property type="match status" value="1"/>
</dbReference>
<name>A0A220U5C0_9BACI</name>
<gene>
    <name evidence="9" type="primary">panC</name>
    <name evidence="10" type="ORF">CFK37_14930</name>
</gene>
<dbReference type="FunFam" id="3.40.50.620:FF:000013">
    <property type="entry name" value="Pantothenate synthetase"/>
    <property type="match status" value="1"/>
</dbReference>
<dbReference type="InterPro" id="IPR014729">
    <property type="entry name" value="Rossmann-like_a/b/a_fold"/>
</dbReference>